<organism evidence="1 2">
    <name type="scientific">Yoonia tamlensis</name>
    <dbReference type="NCBI Taxonomy" id="390270"/>
    <lineage>
        <taxon>Bacteria</taxon>
        <taxon>Pseudomonadati</taxon>
        <taxon>Pseudomonadota</taxon>
        <taxon>Alphaproteobacteria</taxon>
        <taxon>Rhodobacterales</taxon>
        <taxon>Paracoccaceae</taxon>
        <taxon>Yoonia</taxon>
    </lineage>
</organism>
<name>A0A1I6I4K1_9RHOB</name>
<reference evidence="2" key="1">
    <citation type="submission" date="2016-10" db="EMBL/GenBank/DDBJ databases">
        <authorList>
            <person name="Varghese N."/>
            <person name="Submissions S."/>
        </authorList>
    </citation>
    <scope>NUCLEOTIDE SEQUENCE [LARGE SCALE GENOMIC DNA]</scope>
    <source>
        <strain evidence="2">DSM 26879</strain>
    </source>
</reference>
<proteinExistence type="predicted"/>
<dbReference type="EMBL" id="FOYP01000006">
    <property type="protein sequence ID" value="SFR61568.1"/>
    <property type="molecule type" value="Genomic_DNA"/>
</dbReference>
<dbReference type="Proteomes" id="UP000199478">
    <property type="component" value="Unassembled WGS sequence"/>
</dbReference>
<keyword evidence="2" id="KW-1185">Reference proteome</keyword>
<accession>A0A1I6I4K1</accession>
<sequence>MGDRVQRTSAVHVHDRQDMNLIAEMAELKTENRMLKDQLE</sequence>
<feature type="non-terminal residue" evidence="1">
    <location>
        <position position="40"/>
    </location>
</feature>
<evidence type="ECO:0000313" key="1">
    <source>
        <dbReference type="EMBL" id="SFR61568.1"/>
    </source>
</evidence>
<evidence type="ECO:0000313" key="2">
    <source>
        <dbReference type="Proteomes" id="UP000199478"/>
    </source>
</evidence>
<dbReference type="AlphaFoldDB" id="A0A1I6I4K1"/>
<protein>
    <submittedName>
        <fullName evidence="1">Uncharacterized protein</fullName>
    </submittedName>
</protein>
<gene>
    <name evidence="1" type="ORF">SAMN04488005_3275</name>
</gene>